<feature type="region of interest" description="Disordered" evidence="2">
    <location>
        <begin position="195"/>
        <end position="232"/>
    </location>
</feature>
<evidence type="ECO:0000313" key="3">
    <source>
        <dbReference type="EMBL" id="PHT50044.1"/>
    </source>
</evidence>
<protein>
    <submittedName>
        <fullName evidence="3">Protein BCCIP-like protein</fullName>
    </submittedName>
</protein>
<keyword evidence="4" id="KW-1185">Reference proteome</keyword>
<sequence>MEGKRIEPHVIFVPNPSQGHISPLLQFAKRFASKGVKATIATTKYTVNSFHSPNISVEPIFDGFDEGSFSQAEKDDIFLKSFKENGSRTLLQLIANYKNSTHFPESYPAYLAIKMSQFSNVEKADRIFDNSFQDLEGEETSIYDTGSMACCTEMNHDDTGNMPARHYRPAWCLPLIFSLLARSMARISSNNKVTHKVQNSRFPGNNLPSSSGGRMVNHGQIDNSEYSSSSDDEEFDTYLDDKQWDLSGFVDVILGQSTVGSAVKIENDEDDGIYSIVIALNLGRHKKLVTVDFASYFSV</sequence>
<proteinExistence type="inferred from homology"/>
<comment type="caution">
    <text evidence="3">The sequence shown here is derived from an EMBL/GenBank/DDBJ whole genome shotgun (WGS) entry which is preliminary data.</text>
</comment>
<evidence type="ECO:0000313" key="4">
    <source>
        <dbReference type="Proteomes" id="UP000224567"/>
    </source>
</evidence>
<dbReference type="STRING" id="33114.A0A2G2WXS7"/>
<reference evidence="3 4" key="1">
    <citation type="journal article" date="2017" name="Genome Biol.">
        <title>New reference genome sequences of hot pepper reveal the massive evolution of plant disease-resistance genes by retroduplication.</title>
        <authorList>
            <person name="Kim S."/>
            <person name="Park J."/>
            <person name="Yeom S.I."/>
            <person name="Kim Y.M."/>
            <person name="Seo E."/>
            <person name="Kim K.T."/>
            <person name="Kim M.S."/>
            <person name="Lee J.M."/>
            <person name="Cheong K."/>
            <person name="Shin H.S."/>
            <person name="Kim S.B."/>
            <person name="Han K."/>
            <person name="Lee J."/>
            <person name="Park M."/>
            <person name="Lee H.A."/>
            <person name="Lee H.Y."/>
            <person name="Lee Y."/>
            <person name="Oh S."/>
            <person name="Lee J.H."/>
            <person name="Choi E."/>
            <person name="Choi E."/>
            <person name="Lee S.E."/>
            <person name="Jeon J."/>
            <person name="Kim H."/>
            <person name="Choi G."/>
            <person name="Song H."/>
            <person name="Lee J."/>
            <person name="Lee S.C."/>
            <person name="Kwon J.K."/>
            <person name="Lee H.Y."/>
            <person name="Koo N."/>
            <person name="Hong Y."/>
            <person name="Kim R.W."/>
            <person name="Kang W.H."/>
            <person name="Huh J.H."/>
            <person name="Kang B.C."/>
            <person name="Yang T.J."/>
            <person name="Lee Y.H."/>
            <person name="Bennetzen J.L."/>
            <person name="Choi D."/>
        </authorList>
    </citation>
    <scope>NUCLEOTIDE SEQUENCE [LARGE SCALE GENOMIC DNA]</scope>
    <source>
        <strain evidence="4">cv. PBC81</strain>
    </source>
</reference>
<dbReference type="GO" id="GO:0005634">
    <property type="term" value="C:nucleus"/>
    <property type="evidence" value="ECO:0007669"/>
    <property type="project" value="TreeGrafter"/>
</dbReference>
<dbReference type="PANTHER" id="PTHR13261:SF0">
    <property type="entry name" value="BRCA2 AND CDKN1A-INTERACTING PROTEIN"/>
    <property type="match status" value="1"/>
</dbReference>
<dbReference type="Proteomes" id="UP000224567">
    <property type="component" value="Unassembled WGS sequence"/>
</dbReference>
<evidence type="ECO:0000256" key="1">
    <source>
        <dbReference type="ARBA" id="ARBA00006781"/>
    </source>
</evidence>
<gene>
    <name evidence="3" type="ORF">CQW23_09791</name>
</gene>
<accession>A0A2G2WXS7</accession>
<comment type="similarity">
    <text evidence="1">Belongs to the BCP1 family.</text>
</comment>
<evidence type="ECO:0000256" key="2">
    <source>
        <dbReference type="SAM" id="MobiDB-lite"/>
    </source>
</evidence>
<dbReference type="SUPFAM" id="SSF53756">
    <property type="entry name" value="UDP-Glycosyltransferase/glycogen phosphorylase"/>
    <property type="match status" value="1"/>
</dbReference>
<organism evidence="3 4">
    <name type="scientific">Capsicum baccatum</name>
    <name type="common">Peruvian pepper</name>
    <dbReference type="NCBI Taxonomy" id="33114"/>
    <lineage>
        <taxon>Eukaryota</taxon>
        <taxon>Viridiplantae</taxon>
        <taxon>Streptophyta</taxon>
        <taxon>Embryophyta</taxon>
        <taxon>Tracheophyta</taxon>
        <taxon>Spermatophyta</taxon>
        <taxon>Magnoliopsida</taxon>
        <taxon>eudicotyledons</taxon>
        <taxon>Gunneridae</taxon>
        <taxon>Pentapetalae</taxon>
        <taxon>asterids</taxon>
        <taxon>lamiids</taxon>
        <taxon>Solanales</taxon>
        <taxon>Solanaceae</taxon>
        <taxon>Solanoideae</taxon>
        <taxon>Capsiceae</taxon>
        <taxon>Capsicum</taxon>
    </lineage>
</organism>
<dbReference type="EMBL" id="MLFT02000004">
    <property type="protein sequence ID" value="PHT50044.1"/>
    <property type="molecule type" value="Genomic_DNA"/>
</dbReference>
<reference evidence="4" key="2">
    <citation type="journal article" date="2017" name="J. Anim. Genet.">
        <title>Multiple reference genome sequences of hot pepper reveal the massive evolution of plant disease resistance genes by retroduplication.</title>
        <authorList>
            <person name="Kim S."/>
            <person name="Park J."/>
            <person name="Yeom S.-I."/>
            <person name="Kim Y.-M."/>
            <person name="Seo E."/>
            <person name="Kim K.-T."/>
            <person name="Kim M.-S."/>
            <person name="Lee J.M."/>
            <person name="Cheong K."/>
            <person name="Shin H.-S."/>
            <person name="Kim S.-B."/>
            <person name="Han K."/>
            <person name="Lee J."/>
            <person name="Park M."/>
            <person name="Lee H.-A."/>
            <person name="Lee H.-Y."/>
            <person name="Lee Y."/>
            <person name="Oh S."/>
            <person name="Lee J.H."/>
            <person name="Choi E."/>
            <person name="Choi E."/>
            <person name="Lee S.E."/>
            <person name="Jeon J."/>
            <person name="Kim H."/>
            <person name="Choi G."/>
            <person name="Song H."/>
            <person name="Lee J."/>
            <person name="Lee S.-C."/>
            <person name="Kwon J.-K."/>
            <person name="Lee H.-Y."/>
            <person name="Koo N."/>
            <person name="Hong Y."/>
            <person name="Kim R.W."/>
            <person name="Kang W.-H."/>
            <person name="Huh J.H."/>
            <person name="Kang B.-C."/>
            <person name="Yang T.-J."/>
            <person name="Lee Y.-H."/>
            <person name="Bennetzen J.L."/>
            <person name="Choi D."/>
        </authorList>
    </citation>
    <scope>NUCLEOTIDE SEQUENCE [LARGE SCALE GENOMIC DNA]</scope>
    <source>
        <strain evidence="4">cv. PBC81</strain>
    </source>
</reference>
<dbReference type="InterPro" id="IPR025602">
    <property type="entry name" value="BCP1_family"/>
</dbReference>
<dbReference type="Pfam" id="PF13862">
    <property type="entry name" value="BCCIP"/>
    <property type="match status" value="1"/>
</dbReference>
<dbReference type="Gene3D" id="3.40.50.2000">
    <property type="entry name" value="Glycogen Phosphorylase B"/>
    <property type="match status" value="1"/>
</dbReference>
<dbReference type="PANTHER" id="PTHR13261">
    <property type="entry name" value="BRCA2 AND CDKN1A INTERACTING PROTEIN"/>
    <property type="match status" value="1"/>
</dbReference>
<feature type="compositionally biased region" description="Polar residues" evidence="2">
    <location>
        <begin position="195"/>
        <end position="212"/>
    </location>
</feature>
<dbReference type="AlphaFoldDB" id="A0A2G2WXS7"/>
<dbReference type="OrthoDB" id="5835829at2759"/>
<name>A0A2G2WXS7_CAPBA</name>